<proteinExistence type="predicted"/>
<evidence type="ECO:0000313" key="1">
    <source>
        <dbReference type="Proteomes" id="UP000515129"/>
    </source>
</evidence>
<dbReference type="OrthoDB" id="413122at2759"/>
<dbReference type="GeneID" id="113040507"/>
<dbReference type="Proteomes" id="UP000515129">
    <property type="component" value="Chromosome 22"/>
</dbReference>
<keyword evidence="1" id="KW-1185">Reference proteome</keyword>
<dbReference type="RefSeq" id="XP_026054616.1">
    <property type="nucleotide sequence ID" value="XM_026198831.1"/>
</dbReference>
<sequence length="243" mass="28019">MHFSSYYLMFGRGARYASEVPDDYEVNYEMVERTVASEALTTSLQDLPKVHKFVVEHVEKVRKRKALQGQENRFNVGDKVLRKNVCEEQRKGGKIGSAMFGPFTVINNEGKSVDLVSEKVKATLKVNVDHLTRYIEPEPRLLHKWPKTGATIVIPLHYPPTCHEPEETPTDTFLQHSYIINAYLNSLVKEHTTESKRGFVIDSYQMSSMWQENCQSPLNLQNSIDEMQLDFKDIFSDFVNKKV</sequence>
<reference evidence="2" key="1">
    <citation type="submission" date="2025-08" db="UniProtKB">
        <authorList>
            <consortium name="RefSeq"/>
        </authorList>
    </citation>
    <scope>IDENTIFICATION</scope>
    <source>
        <strain evidence="2">Wakin</strain>
        <tissue evidence="2">Muscle</tissue>
    </source>
</reference>
<name>A0A6P6J3C6_CARAU</name>
<dbReference type="AlphaFoldDB" id="A0A6P6J3C6"/>
<evidence type="ECO:0000313" key="2">
    <source>
        <dbReference type="RefSeq" id="XP_026054616.1"/>
    </source>
</evidence>
<gene>
    <name evidence="2" type="primary">LOC113040507</name>
</gene>
<accession>A0A6P6J3C6</accession>
<protein>
    <submittedName>
        <fullName evidence="2">Uncharacterized protein LOC113040507</fullName>
    </submittedName>
</protein>
<organism evidence="1 2">
    <name type="scientific">Carassius auratus</name>
    <name type="common">Goldfish</name>
    <dbReference type="NCBI Taxonomy" id="7957"/>
    <lineage>
        <taxon>Eukaryota</taxon>
        <taxon>Metazoa</taxon>
        <taxon>Chordata</taxon>
        <taxon>Craniata</taxon>
        <taxon>Vertebrata</taxon>
        <taxon>Euteleostomi</taxon>
        <taxon>Actinopterygii</taxon>
        <taxon>Neopterygii</taxon>
        <taxon>Teleostei</taxon>
        <taxon>Ostariophysi</taxon>
        <taxon>Cypriniformes</taxon>
        <taxon>Cyprinidae</taxon>
        <taxon>Cyprininae</taxon>
        <taxon>Carassius</taxon>
    </lineage>
</organism>
<dbReference type="KEGG" id="caua:113040507"/>